<dbReference type="EMBL" id="MRZV01000936">
    <property type="protein sequence ID" value="PIK42429.1"/>
    <property type="molecule type" value="Genomic_DNA"/>
</dbReference>
<protein>
    <submittedName>
        <fullName evidence="2">Uncharacterized protein</fullName>
    </submittedName>
</protein>
<reference evidence="2 3" key="1">
    <citation type="journal article" date="2017" name="PLoS Biol.">
        <title>The sea cucumber genome provides insights into morphological evolution and visceral regeneration.</title>
        <authorList>
            <person name="Zhang X."/>
            <person name="Sun L."/>
            <person name="Yuan J."/>
            <person name="Sun Y."/>
            <person name="Gao Y."/>
            <person name="Zhang L."/>
            <person name="Li S."/>
            <person name="Dai H."/>
            <person name="Hamel J.F."/>
            <person name="Liu C."/>
            <person name="Yu Y."/>
            <person name="Liu S."/>
            <person name="Lin W."/>
            <person name="Guo K."/>
            <person name="Jin S."/>
            <person name="Xu P."/>
            <person name="Storey K.B."/>
            <person name="Huan P."/>
            <person name="Zhang T."/>
            <person name="Zhou Y."/>
            <person name="Zhang J."/>
            <person name="Lin C."/>
            <person name="Li X."/>
            <person name="Xing L."/>
            <person name="Huo D."/>
            <person name="Sun M."/>
            <person name="Wang L."/>
            <person name="Mercier A."/>
            <person name="Li F."/>
            <person name="Yang H."/>
            <person name="Xiang J."/>
        </authorList>
    </citation>
    <scope>NUCLEOTIDE SEQUENCE [LARGE SCALE GENOMIC DNA]</scope>
    <source>
        <strain evidence="2">Shaxun</strain>
        <tissue evidence="2">Muscle</tissue>
    </source>
</reference>
<dbReference type="OrthoDB" id="10042460at2759"/>
<keyword evidence="1" id="KW-0472">Membrane</keyword>
<feature type="transmembrane region" description="Helical" evidence="1">
    <location>
        <begin position="208"/>
        <end position="228"/>
    </location>
</feature>
<proteinExistence type="predicted"/>
<gene>
    <name evidence="2" type="ORF">BSL78_20725</name>
</gene>
<evidence type="ECO:0000313" key="2">
    <source>
        <dbReference type="EMBL" id="PIK42429.1"/>
    </source>
</evidence>
<evidence type="ECO:0000256" key="1">
    <source>
        <dbReference type="SAM" id="Phobius"/>
    </source>
</evidence>
<accession>A0A2G8K398</accession>
<keyword evidence="1" id="KW-1133">Transmembrane helix</keyword>
<dbReference type="Proteomes" id="UP000230750">
    <property type="component" value="Unassembled WGS sequence"/>
</dbReference>
<organism evidence="2 3">
    <name type="scientific">Stichopus japonicus</name>
    <name type="common">Sea cucumber</name>
    <dbReference type="NCBI Taxonomy" id="307972"/>
    <lineage>
        <taxon>Eukaryota</taxon>
        <taxon>Metazoa</taxon>
        <taxon>Echinodermata</taxon>
        <taxon>Eleutherozoa</taxon>
        <taxon>Echinozoa</taxon>
        <taxon>Holothuroidea</taxon>
        <taxon>Aspidochirotacea</taxon>
        <taxon>Aspidochirotida</taxon>
        <taxon>Stichopodidae</taxon>
        <taxon>Apostichopus</taxon>
    </lineage>
</organism>
<comment type="caution">
    <text evidence="2">The sequence shown here is derived from an EMBL/GenBank/DDBJ whole genome shotgun (WGS) entry which is preliminary data.</text>
</comment>
<keyword evidence="3" id="KW-1185">Reference proteome</keyword>
<evidence type="ECO:0000313" key="3">
    <source>
        <dbReference type="Proteomes" id="UP000230750"/>
    </source>
</evidence>
<feature type="transmembrane region" description="Helical" evidence="1">
    <location>
        <begin position="101"/>
        <end position="120"/>
    </location>
</feature>
<name>A0A2G8K398_STIJA</name>
<sequence>MSYHVVSVLDISKLLCNFLTCTRLGDRIECQVPCEAWANIGPSPQRGKKRFPKLQYTFEVCQECHFSVCACFVLCLHVLPTRYLCSISDCQISIYKISQSLFGLLFFESWGLFVYILYLVRVSFQRQFNLLLCYINEFEGDLKRCRGTLCEVLADFKCYKELCSLHTVLLLPLYVYSIVANVTLNYLISESCLTKFPKSLNVQEHIMILSWSEISVAFVLYTFALGGFRVEYIWENFYENLLYLRSGNNSKFWEELLCGWKDLNESI</sequence>
<dbReference type="AlphaFoldDB" id="A0A2G8K398"/>
<feature type="transmembrane region" description="Helical" evidence="1">
    <location>
        <begin position="167"/>
        <end position="188"/>
    </location>
</feature>
<keyword evidence="1" id="KW-0812">Transmembrane</keyword>